<evidence type="ECO:0000256" key="6">
    <source>
        <dbReference type="SAM" id="Phobius"/>
    </source>
</evidence>
<dbReference type="InterPro" id="IPR000700">
    <property type="entry name" value="PAS-assoc_C"/>
</dbReference>
<dbReference type="CDD" id="cd00082">
    <property type="entry name" value="HisKA"/>
    <property type="match status" value="1"/>
</dbReference>
<dbReference type="RefSeq" id="WP_108601109.1">
    <property type="nucleotide sequence ID" value="NZ_CP026604.1"/>
</dbReference>
<dbReference type="SMART" id="SM00091">
    <property type="entry name" value="PAS"/>
    <property type="match status" value="4"/>
</dbReference>
<sequence>MEINTLASFFSQSYMPHGHCYLWQSHILWANVGSDIIIAFSYFSIAYLIQVFANTRQDLRYPWIFFLFSAFILLCGVTHLFSIYTVWTGAYGIQGVSKIITAGVSLTTALYLFKIRKQLIKIPTLQQLEGVKKELFEMSGAKDELQAKLSNHKLTEFMLDILPLSTILINSEGQIQRVNKNFKKEFGKLDKTTTHISQIIESDSHSIEHHIKQCLAANPLIEPTTVIGHVICNNKNVPVDITVSSDFFEGQQLTLVSFKNLSKIKDVEQQLLDSHSRLDRAIDATEDGIWEWNIETNEVNYSKTLMAMIGQSPDIPASFDAWHNHIHPDFVKEVDDAIHQHFKTKKKYKVQYLGLNAQQEYGWFYSIGDSIFDEKGQPIVMSGSLRYIHENKLLESRVKEKRDILQAIYQGANQAIWVLEVLPNQEYRFLDVNDTTAQKLSLTREQVVNKTLTELGELVLTPDITTTLRNNYFSCSNTGEVVEYIEMLPQGTDEKWYQTSLYPIYNDQQQVIKVVGTAIDITAQKQVEQELAKNEEFLESIINSAVCGLYLYDLNKQQNIKISQRYTSITGYTLDDLHSNENLLSLFHPDDLDAVLQHMEQVVGSNYNEMLPLEYRFKHKNGNWIWCYSLDTIVERDESGAPTIMLGTFVDVSSHKILLDKLKDSNESLERFAFAASHDLQEPLRKITAFTSSVSQRIAPMLANDEKAKYEMSRLQSAAERMRGMIQDLLQLSRINTSQTTFMQTTIEEIINLALDNLDYLIAENNAKVVVENVEIALSADLSLLPQVFQNLISNSIKFNKPQQPPEIHIKVKQIDSKILVEYTDNGIGIDHKYSKDIFTPFKRLRQDLQVSGSGMGLSICRQIMQIHNGQIQCLEHTNGAKFTLEFQL</sequence>
<keyword evidence="6" id="KW-1133">Transmembrane helix</keyword>
<accession>A0A2S0VLP1</accession>
<dbReference type="InterPro" id="IPR035965">
    <property type="entry name" value="PAS-like_dom_sf"/>
</dbReference>
<dbReference type="PROSITE" id="PS50113">
    <property type="entry name" value="PAC"/>
    <property type="match status" value="2"/>
</dbReference>
<dbReference type="SUPFAM" id="SSF55874">
    <property type="entry name" value="ATPase domain of HSP90 chaperone/DNA topoisomerase II/histidine kinase"/>
    <property type="match status" value="1"/>
</dbReference>
<dbReference type="GO" id="GO:0000155">
    <property type="term" value="F:phosphorelay sensor kinase activity"/>
    <property type="evidence" value="ECO:0007669"/>
    <property type="project" value="InterPro"/>
</dbReference>
<dbReference type="SMART" id="SM00086">
    <property type="entry name" value="PAC"/>
    <property type="match status" value="3"/>
</dbReference>
<proteinExistence type="predicted"/>
<evidence type="ECO:0000256" key="3">
    <source>
        <dbReference type="ARBA" id="ARBA00022553"/>
    </source>
</evidence>
<dbReference type="SUPFAM" id="SSF55785">
    <property type="entry name" value="PYP-like sensor domain (PAS domain)"/>
    <property type="match status" value="3"/>
</dbReference>
<evidence type="ECO:0000313" key="10">
    <source>
        <dbReference type="EMBL" id="AWB65030.1"/>
    </source>
</evidence>
<dbReference type="Proteomes" id="UP000244441">
    <property type="component" value="Chromosome"/>
</dbReference>
<gene>
    <name evidence="10" type="ORF">C2869_00595</name>
</gene>
<evidence type="ECO:0000256" key="5">
    <source>
        <dbReference type="ARBA" id="ARBA00022777"/>
    </source>
</evidence>
<keyword evidence="6" id="KW-0472">Membrane</keyword>
<keyword evidence="6" id="KW-0812">Transmembrane</keyword>
<dbReference type="InterPro" id="IPR000014">
    <property type="entry name" value="PAS"/>
</dbReference>
<dbReference type="KEGG" id="cate:C2869_00595"/>
<dbReference type="Pfam" id="PF13426">
    <property type="entry name" value="PAS_9"/>
    <property type="match status" value="1"/>
</dbReference>
<dbReference type="PRINTS" id="PR00344">
    <property type="entry name" value="BCTRLSENSOR"/>
</dbReference>
<dbReference type="PROSITE" id="PS50109">
    <property type="entry name" value="HIS_KIN"/>
    <property type="match status" value="1"/>
</dbReference>
<feature type="transmembrane region" description="Helical" evidence="6">
    <location>
        <begin position="61"/>
        <end position="87"/>
    </location>
</feature>
<dbReference type="Gene3D" id="3.30.450.20">
    <property type="entry name" value="PAS domain"/>
    <property type="match status" value="3"/>
</dbReference>
<reference evidence="10 11" key="1">
    <citation type="submission" date="2018-01" db="EMBL/GenBank/DDBJ databases">
        <title>Genome sequence of a Cantenovulum-like bacteria.</title>
        <authorList>
            <person name="Tan W.R."/>
            <person name="Lau N.-S."/>
            <person name="Go F."/>
            <person name="Amirul A.-A.A."/>
        </authorList>
    </citation>
    <scope>NUCLEOTIDE SEQUENCE [LARGE SCALE GENOMIC DNA]</scope>
    <source>
        <strain evidence="10 11">CCB-QB4</strain>
    </source>
</reference>
<feature type="domain" description="PAS" evidence="8">
    <location>
        <begin position="534"/>
        <end position="606"/>
    </location>
</feature>
<dbReference type="PANTHER" id="PTHR43304:SF1">
    <property type="entry name" value="PAC DOMAIN-CONTAINING PROTEIN"/>
    <property type="match status" value="1"/>
</dbReference>
<dbReference type="InterPro" id="IPR058544">
    <property type="entry name" value="ETR1_N"/>
</dbReference>
<dbReference type="SUPFAM" id="SSF47384">
    <property type="entry name" value="Homodimeric domain of signal transducing histidine kinase"/>
    <property type="match status" value="1"/>
</dbReference>
<dbReference type="Pfam" id="PF00512">
    <property type="entry name" value="HisKA"/>
    <property type="match status" value="1"/>
</dbReference>
<dbReference type="Pfam" id="PF25487">
    <property type="entry name" value="ETR1_N"/>
    <property type="match status" value="1"/>
</dbReference>
<dbReference type="InterPro" id="IPR052162">
    <property type="entry name" value="Sensor_kinase/Photoreceptor"/>
</dbReference>
<dbReference type="Pfam" id="PF02518">
    <property type="entry name" value="HATPase_c"/>
    <property type="match status" value="1"/>
</dbReference>
<dbReference type="EMBL" id="CP026604">
    <property type="protein sequence ID" value="AWB65030.1"/>
    <property type="molecule type" value="Genomic_DNA"/>
</dbReference>
<dbReference type="EC" id="2.7.13.3" evidence="2"/>
<dbReference type="InterPro" id="IPR001610">
    <property type="entry name" value="PAC"/>
</dbReference>
<dbReference type="Pfam" id="PF08447">
    <property type="entry name" value="PAS_3"/>
    <property type="match status" value="2"/>
</dbReference>
<dbReference type="InterPro" id="IPR036890">
    <property type="entry name" value="HATPase_C_sf"/>
</dbReference>
<organism evidence="10 11">
    <name type="scientific">Saccharobesus litoralis</name>
    <dbReference type="NCBI Taxonomy" id="2172099"/>
    <lineage>
        <taxon>Bacteria</taxon>
        <taxon>Pseudomonadati</taxon>
        <taxon>Pseudomonadota</taxon>
        <taxon>Gammaproteobacteria</taxon>
        <taxon>Alteromonadales</taxon>
        <taxon>Alteromonadaceae</taxon>
        <taxon>Saccharobesus</taxon>
    </lineage>
</organism>
<dbReference type="InterPro" id="IPR005467">
    <property type="entry name" value="His_kinase_dom"/>
</dbReference>
<feature type="domain" description="PAC" evidence="9">
    <location>
        <begin position="480"/>
        <end position="533"/>
    </location>
</feature>
<dbReference type="InterPro" id="IPR003594">
    <property type="entry name" value="HATPase_dom"/>
</dbReference>
<evidence type="ECO:0000259" key="7">
    <source>
        <dbReference type="PROSITE" id="PS50109"/>
    </source>
</evidence>
<evidence type="ECO:0000259" key="8">
    <source>
        <dbReference type="PROSITE" id="PS50112"/>
    </source>
</evidence>
<evidence type="ECO:0000313" key="11">
    <source>
        <dbReference type="Proteomes" id="UP000244441"/>
    </source>
</evidence>
<dbReference type="InterPro" id="IPR013656">
    <property type="entry name" value="PAS_4"/>
</dbReference>
<keyword evidence="4" id="KW-0808">Transferase</keyword>
<feature type="transmembrane region" description="Helical" evidence="6">
    <location>
        <begin position="27"/>
        <end position="49"/>
    </location>
</feature>
<dbReference type="InterPro" id="IPR013655">
    <property type="entry name" value="PAS_fold_3"/>
</dbReference>
<feature type="domain" description="PAC" evidence="9">
    <location>
        <begin position="611"/>
        <end position="664"/>
    </location>
</feature>
<evidence type="ECO:0000259" key="9">
    <source>
        <dbReference type="PROSITE" id="PS50113"/>
    </source>
</evidence>
<evidence type="ECO:0000256" key="1">
    <source>
        <dbReference type="ARBA" id="ARBA00000085"/>
    </source>
</evidence>
<keyword evidence="3" id="KW-0597">Phosphoprotein</keyword>
<dbReference type="Gene3D" id="1.10.287.130">
    <property type="match status" value="1"/>
</dbReference>
<dbReference type="SMART" id="SM00387">
    <property type="entry name" value="HATPase_c"/>
    <property type="match status" value="1"/>
</dbReference>
<dbReference type="InterPro" id="IPR036097">
    <property type="entry name" value="HisK_dim/P_sf"/>
</dbReference>
<dbReference type="CDD" id="cd00130">
    <property type="entry name" value="PAS"/>
    <property type="match status" value="2"/>
</dbReference>
<protein>
    <recommendedName>
        <fullName evidence="2">histidine kinase</fullName>
        <ecNumber evidence="2">2.7.13.3</ecNumber>
    </recommendedName>
</protein>
<dbReference type="InterPro" id="IPR003661">
    <property type="entry name" value="HisK_dim/P_dom"/>
</dbReference>
<dbReference type="NCBIfam" id="TIGR00229">
    <property type="entry name" value="sensory_box"/>
    <property type="match status" value="2"/>
</dbReference>
<feature type="domain" description="Histidine kinase" evidence="7">
    <location>
        <begin position="675"/>
        <end position="889"/>
    </location>
</feature>
<dbReference type="OrthoDB" id="9808408at2"/>
<comment type="catalytic activity">
    <reaction evidence="1">
        <text>ATP + protein L-histidine = ADP + protein N-phospho-L-histidine.</text>
        <dbReference type="EC" id="2.7.13.3"/>
    </reaction>
</comment>
<dbReference type="PROSITE" id="PS50112">
    <property type="entry name" value="PAS"/>
    <property type="match status" value="1"/>
</dbReference>
<name>A0A2S0VLP1_9ALTE</name>
<evidence type="ECO:0000256" key="2">
    <source>
        <dbReference type="ARBA" id="ARBA00012438"/>
    </source>
</evidence>
<dbReference type="Gene3D" id="3.30.565.10">
    <property type="entry name" value="Histidine kinase-like ATPase, C-terminal domain"/>
    <property type="match status" value="1"/>
</dbReference>
<keyword evidence="11" id="KW-1185">Reference proteome</keyword>
<dbReference type="PANTHER" id="PTHR43304">
    <property type="entry name" value="PHYTOCHROME-LIKE PROTEIN CPH1"/>
    <property type="match status" value="1"/>
</dbReference>
<evidence type="ECO:0000256" key="4">
    <source>
        <dbReference type="ARBA" id="ARBA00022679"/>
    </source>
</evidence>
<dbReference type="InterPro" id="IPR004358">
    <property type="entry name" value="Sig_transdc_His_kin-like_C"/>
</dbReference>
<dbReference type="AlphaFoldDB" id="A0A2S0VLP1"/>
<dbReference type="Pfam" id="PF08448">
    <property type="entry name" value="PAS_4"/>
    <property type="match status" value="1"/>
</dbReference>
<keyword evidence="5 10" id="KW-0418">Kinase</keyword>